<evidence type="ECO:0000313" key="2">
    <source>
        <dbReference type="EMBL" id="MXO99171.1"/>
    </source>
</evidence>
<proteinExistence type="predicted"/>
<dbReference type="InterPro" id="IPR018673">
    <property type="entry name" value="DUF2141"/>
</dbReference>
<dbReference type="OrthoDB" id="9788332at2"/>
<name>A0A6I4TVF3_9SPHN</name>
<keyword evidence="3" id="KW-1185">Reference proteome</keyword>
<comment type="caution">
    <text evidence="2">The sequence shown here is derived from an EMBL/GenBank/DDBJ whole genome shotgun (WGS) entry which is preliminary data.</text>
</comment>
<sequence length="150" mass="15910">MWVSAALALIALTAGGTKAEAQDQVRAGTSRLTITIAGLRNDKGVVQYCAAPRGSAFPDCEGTGVISGSVPISGQSATITLPRLANGEWAIAVFHDRNANGELDTFAGIPREGYGFSRNPGFRPRAPRFDEAVIELAGNANIDIRMRYLF</sequence>
<dbReference type="EMBL" id="WTYJ01000002">
    <property type="protein sequence ID" value="MXO99171.1"/>
    <property type="molecule type" value="Genomic_DNA"/>
</dbReference>
<reference evidence="2 3" key="1">
    <citation type="submission" date="2019-12" db="EMBL/GenBank/DDBJ databases">
        <title>Genomic-based taxomic classification of the family Erythrobacteraceae.</title>
        <authorList>
            <person name="Xu L."/>
        </authorList>
    </citation>
    <scope>NUCLEOTIDE SEQUENCE [LARGE SCALE GENOMIC DNA]</scope>
    <source>
        <strain evidence="2 3">S36</strain>
    </source>
</reference>
<dbReference type="Proteomes" id="UP000469430">
    <property type="component" value="Unassembled WGS sequence"/>
</dbReference>
<dbReference type="AlphaFoldDB" id="A0A6I4TVF3"/>
<feature type="chain" id="PRO_5026024808" evidence="1">
    <location>
        <begin position="20"/>
        <end position="150"/>
    </location>
</feature>
<evidence type="ECO:0000313" key="3">
    <source>
        <dbReference type="Proteomes" id="UP000469430"/>
    </source>
</evidence>
<gene>
    <name evidence="2" type="ORF">GRI97_09235</name>
</gene>
<keyword evidence="1" id="KW-0732">Signal</keyword>
<accession>A0A6I4TVF3</accession>
<dbReference type="Pfam" id="PF09912">
    <property type="entry name" value="DUF2141"/>
    <property type="match status" value="1"/>
</dbReference>
<protein>
    <submittedName>
        <fullName evidence="2">DUF2141 domain-containing protein</fullName>
    </submittedName>
</protein>
<organism evidence="2 3">
    <name type="scientific">Croceibacterium xixiisoli</name>
    <dbReference type="NCBI Taxonomy" id="1476466"/>
    <lineage>
        <taxon>Bacteria</taxon>
        <taxon>Pseudomonadati</taxon>
        <taxon>Pseudomonadota</taxon>
        <taxon>Alphaproteobacteria</taxon>
        <taxon>Sphingomonadales</taxon>
        <taxon>Erythrobacteraceae</taxon>
        <taxon>Croceibacterium</taxon>
    </lineage>
</organism>
<evidence type="ECO:0000256" key="1">
    <source>
        <dbReference type="SAM" id="SignalP"/>
    </source>
</evidence>
<feature type="signal peptide" evidence="1">
    <location>
        <begin position="1"/>
        <end position="19"/>
    </location>
</feature>